<proteinExistence type="predicted"/>
<reference evidence="1 2" key="1">
    <citation type="journal article" date="2015" name="Genome Biol. Evol.">
        <title>Phylogenomic analyses indicate that early fungi evolved digesting cell walls of algal ancestors of land plants.</title>
        <authorList>
            <person name="Chang Y."/>
            <person name="Wang S."/>
            <person name="Sekimoto S."/>
            <person name="Aerts A.L."/>
            <person name="Choi C."/>
            <person name="Clum A."/>
            <person name="LaButti K.M."/>
            <person name="Lindquist E.A."/>
            <person name="Yee Ngan C."/>
            <person name="Ohm R.A."/>
            <person name="Salamov A.A."/>
            <person name="Grigoriev I.V."/>
            <person name="Spatafora J.W."/>
            <person name="Berbee M.L."/>
        </authorList>
    </citation>
    <scope>NUCLEOTIDE SEQUENCE [LARGE SCALE GENOMIC DNA]</scope>
    <source>
        <strain evidence="1 2">NRRL 1564</strain>
    </source>
</reference>
<protein>
    <submittedName>
        <fullName evidence="1">Uncharacterized protein</fullName>
    </submittedName>
</protein>
<gene>
    <name evidence="1" type="ORF">COEREDRAFT_103100</name>
</gene>
<sequence>MHDAWSPLALLVQARKQRSADLRKLFFIPFTPQVLCYQLRTIPETNKTRSQVDGECVSFQNARRKTLQCRDNRGKDGLKVPTNKSTIVAVLQVKKEESFCMRSAFGLLGAIPSPASLF</sequence>
<dbReference type="EMBL" id="KZ303510">
    <property type="protein sequence ID" value="PIA15039.1"/>
    <property type="molecule type" value="Genomic_DNA"/>
</dbReference>
<organism evidence="1 2">
    <name type="scientific">Coemansia reversa (strain ATCC 12441 / NRRL 1564)</name>
    <dbReference type="NCBI Taxonomy" id="763665"/>
    <lineage>
        <taxon>Eukaryota</taxon>
        <taxon>Fungi</taxon>
        <taxon>Fungi incertae sedis</taxon>
        <taxon>Zoopagomycota</taxon>
        <taxon>Kickxellomycotina</taxon>
        <taxon>Kickxellomycetes</taxon>
        <taxon>Kickxellales</taxon>
        <taxon>Kickxellaceae</taxon>
        <taxon>Coemansia</taxon>
    </lineage>
</organism>
<keyword evidence="2" id="KW-1185">Reference proteome</keyword>
<accession>A0A2G5B7Q7</accession>
<name>A0A2G5B7Q7_COERN</name>
<dbReference type="Proteomes" id="UP000242474">
    <property type="component" value="Unassembled WGS sequence"/>
</dbReference>
<evidence type="ECO:0000313" key="1">
    <source>
        <dbReference type="EMBL" id="PIA15039.1"/>
    </source>
</evidence>
<dbReference type="AlphaFoldDB" id="A0A2G5B7Q7"/>
<evidence type="ECO:0000313" key="2">
    <source>
        <dbReference type="Proteomes" id="UP000242474"/>
    </source>
</evidence>